<protein>
    <submittedName>
        <fullName evidence="6">OmpA family protein</fullName>
    </submittedName>
</protein>
<gene>
    <name evidence="6" type="ORF">M8A51_12985</name>
</gene>
<keyword evidence="2 3" id="KW-0472">Membrane</keyword>
<dbReference type="PRINTS" id="PR01021">
    <property type="entry name" value="OMPADOMAIN"/>
</dbReference>
<proteinExistence type="predicted"/>
<organism evidence="6 7">
    <name type="scientific">Caldimonas mangrovi</name>
    <dbReference type="NCBI Taxonomy" id="2944811"/>
    <lineage>
        <taxon>Bacteria</taxon>
        <taxon>Pseudomonadati</taxon>
        <taxon>Pseudomonadota</taxon>
        <taxon>Betaproteobacteria</taxon>
        <taxon>Burkholderiales</taxon>
        <taxon>Sphaerotilaceae</taxon>
        <taxon>Caldimonas</taxon>
    </lineage>
</organism>
<evidence type="ECO:0000313" key="7">
    <source>
        <dbReference type="Proteomes" id="UP001165541"/>
    </source>
</evidence>
<feature type="compositionally biased region" description="Pro residues" evidence="4">
    <location>
        <begin position="113"/>
        <end position="129"/>
    </location>
</feature>
<evidence type="ECO:0000256" key="3">
    <source>
        <dbReference type="PROSITE-ProRule" id="PRU00473"/>
    </source>
</evidence>
<sequence length="262" mass="29140">MGLAYLYNFDHDGTTLKAEHMRWVNGPAAQRMRKTRELRVQVTGLASRVGRDAPNERLSLQRAQRVVDFFVRAGVPQSRIAVNAWGERYAFGLSEDDDFDRGVLVALRSGYVAPPPPPPPRRLPSPSLPRPTQATHFRMRMTFAADASHGPVAGMYANFEIEDEHGNRQGYRFIGTGLSIGLPASVTFTGPWNAFTTRRPHTVRDFAGEAEINGLTDGKHLNWTLVALRPVAAHGVVFWSFQTGTSVSFGLSVMRGRFFIFP</sequence>
<dbReference type="CDD" id="cd07185">
    <property type="entry name" value="OmpA_C-like"/>
    <property type="match status" value="1"/>
</dbReference>
<name>A0ABT0YNY5_9BURK</name>
<evidence type="ECO:0000256" key="2">
    <source>
        <dbReference type="ARBA" id="ARBA00023136"/>
    </source>
</evidence>
<dbReference type="InterPro" id="IPR006664">
    <property type="entry name" value="OMP_bac"/>
</dbReference>
<keyword evidence="7" id="KW-1185">Reference proteome</keyword>
<dbReference type="Pfam" id="PF00691">
    <property type="entry name" value="OmpA"/>
    <property type="match status" value="1"/>
</dbReference>
<dbReference type="EMBL" id="JAMKFE010000007">
    <property type="protein sequence ID" value="MCM5680442.1"/>
    <property type="molecule type" value="Genomic_DNA"/>
</dbReference>
<comment type="subcellular location">
    <subcellularLocation>
        <location evidence="1">Membrane</location>
    </subcellularLocation>
</comment>
<accession>A0ABT0YNY5</accession>
<dbReference type="InterPro" id="IPR006665">
    <property type="entry name" value="OmpA-like"/>
</dbReference>
<dbReference type="Gene3D" id="3.30.1330.60">
    <property type="entry name" value="OmpA-like domain"/>
    <property type="match status" value="1"/>
</dbReference>
<dbReference type="PROSITE" id="PS51123">
    <property type="entry name" value="OMPA_2"/>
    <property type="match status" value="1"/>
</dbReference>
<dbReference type="Proteomes" id="UP001165541">
    <property type="component" value="Unassembled WGS sequence"/>
</dbReference>
<feature type="region of interest" description="Disordered" evidence="4">
    <location>
        <begin position="110"/>
        <end position="132"/>
    </location>
</feature>
<dbReference type="InterPro" id="IPR036737">
    <property type="entry name" value="OmpA-like_sf"/>
</dbReference>
<comment type="caution">
    <text evidence="6">The sequence shown here is derived from an EMBL/GenBank/DDBJ whole genome shotgun (WGS) entry which is preliminary data.</text>
</comment>
<evidence type="ECO:0000256" key="1">
    <source>
        <dbReference type="ARBA" id="ARBA00004370"/>
    </source>
</evidence>
<evidence type="ECO:0000259" key="5">
    <source>
        <dbReference type="PROSITE" id="PS51123"/>
    </source>
</evidence>
<reference evidence="6" key="1">
    <citation type="submission" date="2022-05" db="EMBL/GenBank/DDBJ databases">
        <title>Schlegelella sp. nov., isolated from mangrove soil.</title>
        <authorList>
            <person name="Liu Y."/>
            <person name="Ge X."/>
            <person name="Liu W."/>
        </authorList>
    </citation>
    <scope>NUCLEOTIDE SEQUENCE</scope>
    <source>
        <strain evidence="6">S2-27</strain>
    </source>
</reference>
<dbReference type="RefSeq" id="WP_251778896.1">
    <property type="nucleotide sequence ID" value="NZ_JAMKFE010000007.1"/>
</dbReference>
<dbReference type="SUPFAM" id="SSF103088">
    <property type="entry name" value="OmpA-like"/>
    <property type="match status" value="1"/>
</dbReference>
<feature type="domain" description="OmpA-like" evidence="5">
    <location>
        <begin position="1"/>
        <end position="111"/>
    </location>
</feature>
<evidence type="ECO:0000313" key="6">
    <source>
        <dbReference type="EMBL" id="MCM5680442.1"/>
    </source>
</evidence>
<evidence type="ECO:0000256" key="4">
    <source>
        <dbReference type="SAM" id="MobiDB-lite"/>
    </source>
</evidence>